<dbReference type="InterPro" id="IPR000571">
    <property type="entry name" value="Znf_CCCH"/>
</dbReference>
<dbReference type="PANTHER" id="PTHR16465">
    <property type="entry name" value="NUCLEASE-RELATED"/>
    <property type="match status" value="1"/>
</dbReference>
<evidence type="ECO:0000256" key="1">
    <source>
        <dbReference type="ARBA" id="ARBA00022723"/>
    </source>
</evidence>
<keyword evidence="5" id="KW-1133">Transmembrane helix</keyword>
<feature type="domain" description="C3H1-type" evidence="6">
    <location>
        <begin position="48"/>
        <end position="75"/>
    </location>
</feature>
<dbReference type="PANTHER" id="PTHR16465:SF0">
    <property type="entry name" value="ZINC FINGER MATRIN-TYPE PROTEIN 5"/>
    <property type="match status" value="1"/>
</dbReference>
<dbReference type="InterPro" id="IPR036855">
    <property type="entry name" value="Znf_CCCH_sf"/>
</dbReference>
<dbReference type="SUPFAM" id="SSF90229">
    <property type="entry name" value="CCCH zinc finger"/>
    <property type="match status" value="1"/>
</dbReference>
<name>A0A0B2R2R3_GLYSO</name>
<reference evidence="7" key="1">
    <citation type="submission" date="2014-07" db="EMBL/GenBank/DDBJ databases">
        <title>Identification of a novel salt tolerance gene in wild soybean by whole-genome sequencing.</title>
        <authorList>
            <person name="Lam H.-M."/>
            <person name="Qi X."/>
            <person name="Li M.-W."/>
            <person name="Liu X."/>
            <person name="Xie M."/>
            <person name="Ni M."/>
            <person name="Xu X."/>
        </authorList>
    </citation>
    <scope>NUCLEOTIDE SEQUENCE [LARGE SCALE GENOMIC DNA]</scope>
    <source>
        <tissue evidence="7">Root</tissue>
    </source>
</reference>
<gene>
    <name evidence="7" type="ORF">glysoja_035475</name>
</gene>
<keyword evidence="2 4" id="KW-0863">Zinc-finger</keyword>
<dbReference type="Proteomes" id="UP000053555">
    <property type="component" value="Unassembled WGS sequence"/>
</dbReference>
<evidence type="ECO:0000256" key="3">
    <source>
        <dbReference type="ARBA" id="ARBA00022833"/>
    </source>
</evidence>
<evidence type="ECO:0000313" key="7">
    <source>
        <dbReference type="EMBL" id="KHN26182.1"/>
    </source>
</evidence>
<keyword evidence="5" id="KW-0812">Transmembrane</keyword>
<dbReference type="GO" id="GO:0005689">
    <property type="term" value="C:U12-type spliceosomal complex"/>
    <property type="evidence" value="ECO:0007669"/>
    <property type="project" value="TreeGrafter"/>
</dbReference>
<dbReference type="SUPFAM" id="SSF57667">
    <property type="entry name" value="beta-beta-alpha zinc fingers"/>
    <property type="match status" value="1"/>
</dbReference>
<accession>A0A0B2R2R3</accession>
<dbReference type="Pfam" id="PF00642">
    <property type="entry name" value="zf-CCCH"/>
    <property type="match status" value="1"/>
</dbReference>
<protein>
    <submittedName>
        <fullName evidence="7">Zinc finger CCCH domain-containing protein 3</fullName>
    </submittedName>
</protein>
<keyword evidence="5" id="KW-0472">Membrane</keyword>
<sequence>MAVKKCYCEKQFQDTPADRKRHVQGIQQQQAKARWYDSFKQQQIPPVPNRSLCFHFVNTGFCRYGDSCKYLHPIPNNNLQQPPVLTTPSPSPPPGNVVGVSLDNLPPLLQPPPEGVYPHLPFSTGDKFVILRTSHYCISVSVFNHFISLLFLPMFLPVFP</sequence>
<dbReference type="AlphaFoldDB" id="A0A0B2R2R3"/>
<dbReference type="SMART" id="SM00356">
    <property type="entry name" value="ZnF_C3H1"/>
    <property type="match status" value="1"/>
</dbReference>
<dbReference type="InterPro" id="IPR036236">
    <property type="entry name" value="Znf_C2H2_sf"/>
</dbReference>
<proteinExistence type="predicted"/>
<feature type="transmembrane region" description="Helical" evidence="5">
    <location>
        <begin position="136"/>
        <end position="156"/>
    </location>
</feature>
<keyword evidence="1 4" id="KW-0479">Metal-binding</keyword>
<evidence type="ECO:0000256" key="4">
    <source>
        <dbReference type="PROSITE-ProRule" id="PRU00723"/>
    </source>
</evidence>
<evidence type="ECO:0000256" key="2">
    <source>
        <dbReference type="ARBA" id="ARBA00022771"/>
    </source>
</evidence>
<keyword evidence="3 4" id="KW-0862">Zinc</keyword>
<dbReference type="EMBL" id="KN654063">
    <property type="protein sequence ID" value="KHN26182.1"/>
    <property type="molecule type" value="Genomic_DNA"/>
</dbReference>
<feature type="zinc finger region" description="C3H1-type" evidence="4">
    <location>
        <begin position="48"/>
        <end position="75"/>
    </location>
</feature>
<dbReference type="PROSITE" id="PS50103">
    <property type="entry name" value="ZF_C3H1"/>
    <property type="match status" value="1"/>
</dbReference>
<dbReference type="GO" id="GO:0008270">
    <property type="term" value="F:zinc ion binding"/>
    <property type="evidence" value="ECO:0007669"/>
    <property type="project" value="UniProtKB-KW"/>
</dbReference>
<organism evidence="7">
    <name type="scientific">Glycine soja</name>
    <name type="common">Wild soybean</name>
    <dbReference type="NCBI Taxonomy" id="3848"/>
    <lineage>
        <taxon>Eukaryota</taxon>
        <taxon>Viridiplantae</taxon>
        <taxon>Streptophyta</taxon>
        <taxon>Embryophyta</taxon>
        <taxon>Tracheophyta</taxon>
        <taxon>Spermatophyta</taxon>
        <taxon>Magnoliopsida</taxon>
        <taxon>eudicotyledons</taxon>
        <taxon>Gunneridae</taxon>
        <taxon>Pentapetalae</taxon>
        <taxon>rosids</taxon>
        <taxon>fabids</taxon>
        <taxon>Fabales</taxon>
        <taxon>Fabaceae</taxon>
        <taxon>Papilionoideae</taxon>
        <taxon>50 kb inversion clade</taxon>
        <taxon>NPAAA clade</taxon>
        <taxon>indigoferoid/millettioid clade</taxon>
        <taxon>Phaseoleae</taxon>
        <taxon>Glycine</taxon>
        <taxon>Glycine subgen. Soja</taxon>
    </lineage>
</organism>
<evidence type="ECO:0000259" key="6">
    <source>
        <dbReference type="PROSITE" id="PS50103"/>
    </source>
</evidence>
<dbReference type="Gene3D" id="4.10.1000.10">
    <property type="entry name" value="Zinc finger, CCCH-type"/>
    <property type="match status" value="1"/>
</dbReference>
<evidence type="ECO:0000256" key="5">
    <source>
        <dbReference type="SAM" id="Phobius"/>
    </source>
</evidence>